<comment type="caution">
    <text evidence="4">The sequence shown here is derived from an EMBL/GenBank/DDBJ whole genome shotgun (WGS) entry which is preliminary data.</text>
</comment>
<feature type="domain" description="Rab-GAP TBC" evidence="3">
    <location>
        <begin position="62"/>
        <end position="247"/>
    </location>
</feature>
<dbReference type="InterPro" id="IPR035969">
    <property type="entry name" value="Rab-GAP_TBC_sf"/>
</dbReference>
<dbReference type="InterPro" id="IPR000195">
    <property type="entry name" value="Rab-GAP-TBC_dom"/>
</dbReference>
<name>A0AB34KNV5_9PEZI</name>
<reference evidence="4 5" key="1">
    <citation type="journal article" date="2020" name="Microbiol. Resour. Announc.">
        <title>Draft Genome Sequence of a Cladosporium Species Isolated from the Mesophotic Ascidian Didemnum maculosum.</title>
        <authorList>
            <person name="Gioti A."/>
            <person name="Siaperas R."/>
            <person name="Nikolaivits E."/>
            <person name="Le Goff G."/>
            <person name="Ouazzani J."/>
            <person name="Kotoulas G."/>
            <person name="Topakas E."/>
        </authorList>
    </citation>
    <scope>NUCLEOTIDE SEQUENCE [LARGE SCALE GENOMIC DNA]</scope>
    <source>
        <strain evidence="4 5">TM138-S3</strain>
    </source>
</reference>
<dbReference type="EMBL" id="JAAQHG020000019">
    <property type="protein sequence ID" value="KAL1585427.1"/>
    <property type="molecule type" value="Genomic_DNA"/>
</dbReference>
<dbReference type="GO" id="GO:0005096">
    <property type="term" value="F:GTPase activator activity"/>
    <property type="evidence" value="ECO:0007669"/>
    <property type="project" value="UniProtKB-KW"/>
</dbReference>
<accession>A0AB34KNV5</accession>
<dbReference type="Proteomes" id="UP000803884">
    <property type="component" value="Unassembled WGS sequence"/>
</dbReference>
<dbReference type="AlphaFoldDB" id="A0AB34KNV5"/>
<evidence type="ECO:0000313" key="4">
    <source>
        <dbReference type="EMBL" id="KAL1585427.1"/>
    </source>
</evidence>
<dbReference type="InterPro" id="IPR045913">
    <property type="entry name" value="TBC20/Gyp8-like"/>
</dbReference>
<protein>
    <recommendedName>
        <fullName evidence="3">Rab-GAP TBC domain-containing protein</fullName>
    </recommendedName>
</protein>
<organism evidence="4 5">
    <name type="scientific">Cladosporium halotolerans</name>
    <dbReference type="NCBI Taxonomy" id="1052096"/>
    <lineage>
        <taxon>Eukaryota</taxon>
        <taxon>Fungi</taxon>
        <taxon>Dikarya</taxon>
        <taxon>Ascomycota</taxon>
        <taxon>Pezizomycotina</taxon>
        <taxon>Dothideomycetes</taxon>
        <taxon>Dothideomycetidae</taxon>
        <taxon>Cladosporiales</taxon>
        <taxon>Cladosporiaceae</taxon>
        <taxon>Cladosporium</taxon>
    </lineage>
</organism>
<evidence type="ECO:0000256" key="1">
    <source>
        <dbReference type="ARBA" id="ARBA00022468"/>
    </source>
</evidence>
<keyword evidence="1" id="KW-0343">GTPase activation</keyword>
<sequence length="426" mass="46911">MDPALTGTAQRPAAGHIPPLSTANNNQPLSEEEQAKVRQITDASDSCDYLALRGLAASTGGLINDEVRRLVWPVVLGAEKVGAESEADWKALPSHREESQVELDVNRSFVYYPTDESDERIDARKQELSNVITEVLRRHPKISYFQGYHDIVQVLLLVLGAEAAPAAVERLSLLRIRDFMLPTMTGAISHLQLLPSILRAADAELFAHLSQTAPFYFALPATLTLYAHDIQEYGDIARLFDYLLTNEAVASIYLYATIILSRKAELLSLEADEHDMLHAILSKLPKPLNLDSLISRSAALHAAHPPTRLGGLTWFTVSRNSVLKTTRDPASLAAQTLADGERFFERHASDVAAQEARERRLKTARRLAVKYRRPAMATGTAVLVAVLAVYLRRVGGVPPSLSIAGVYQAGLMLRAKALGLLERLFR</sequence>
<dbReference type="SMART" id="SM00164">
    <property type="entry name" value="TBC"/>
    <property type="match status" value="1"/>
</dbReference>
<evidence type="ECO:0000256" key="2">
    <source>
        <dbReference type="SAM" id="MobiDB-lite"/>
    </source>
</evidence>
<evidence type="ECO:0000259" key="3">
    <source>
        <dbReference type="PROSITE" id="PS50086"/>
    </source>
</evidence>
<dbReference type="PANTHER" id="PTHR20913:SF7">
    <property type="entry name" value="RE60063P"/>
    <property type="match status" value="1"/>
</dbReference>
<dbReference type="Pfam" id="PF00566">
    <property type="entry name" value="RabGAP-TBC"/>
    <property type="match status" value="1"/>
</dbReference>
<dbReference type="PANTHER" id="PTHR20913">
    <property type="entry name" value="TBC1 DOMAIN FAMILY MEMBER 20/GTPASE"/>
    <property type="match status" value="1"/>
</dbReference>
<evidence type="ECO:0000313" key="5">
    <source>
        <dbReference type="Proteomes" id="UP000803884"/>
    </source>
</evidence>
<dbReference type="GO" id="GO:0006888">
    <property type="term" value="P:endoplasmic reticulum to Golgi vesicle-mediated transport"/>
    <property type="evidence" value="ECO:0007669"/>
    <property type="project" value="TreeGrafter"/>
</dbReference>
<dbReference type="GO" id="GO:0005789">
    <property type="term" value="C:endoplasmic reticulum membrane"/>
    <property type="evidence" value="ECO:0007669"/>
    <property type="project" value="TreeGrafter"/>
</dbReference>
<dbReference type="PROSITE" id="PS50086">
    <property type="entry name" value="TBC_RABGAP"/>
    <property type="match status" value="1"/>
</dbReference>
<dbReference type="Gene3D" id="1.10.8.1310">
    <property type="match status" value="1"/>
</dbReference>
<dbReference type="Gene3D" id="1.10.472.80">
    <property type="entry name" value="Ypt/Rab-GAP domain of gyp1p, domain 3"/>
    <property type="match status" value="1"/>
</dbReference>
<dbReference type="RefSeq" id="XP_069228533.1">
    <property type="nucleotide sequence ID" value="XM_069374261.1"/>
</dbReference>
<proteinExistence type="predicted"/>
<dbReference type="FunFam" id="1.10.8.1310:FF:000001">
    <property type="entry name" value="TBC1 domain family, member 20"/>
    <property type="match status" value="1"/>
</dbReference>
<dbReference type="SUPFAM" id="SSF47923">
    <property type="entry name" value="Ypt/Rab-GAP domain of gyp1p"/>
    <property type="match status" value="2"/>
</dbReference>
<dbReference type="GeneID" id="96007099"/>
<keyword evidence="5" id="KW-1185">Reference proteome</keyword>
<gene>
    <name evidence="4" type="ORF">WHR41_05656</name>
</gene>
<feature type="region of interest" description="Disordered" evidence="2">
    <location>
        <begin position="1"/>
        <end position="31"/>
    </location>
</feature>